<sequence length="119" mass="14508">VIPAEDPQLHLIFHHGKIYTKPVPTCLFNHQFWSTYLCSRTKHWGSRRTSGSFMRSYSFSIRHPLDLKLAKQYHLIAAEIDWVRWSEFIARFRDIDDEEVSKRYHFRQFRVSRLNWLVR</sequence>
<gene>
    <name evidence="1" type="ORF">A1O5_03885</name>
</gene>
<dbReference type="EMBL" id="AMGX01000005">
    <property type="protein sequence ID" value="EXJ72738.1"/>
    <property type="molecule type" value="Genomic_DNA"/>
</dbReference>
<reference evidence="1 2" key="1">
    <citation type="submission" date="2013-03" db="EMBL/GenBank/DDBJ databases">
        <title>The Genome Sequence of Cladophialophora psammophila CBS 110553.</title>
        <authorList>
            <consortium name="The Broad Institute Genomics Platform"/>
            <person name="Cuomo C."/>
            <person name="de Hoog S."/>
            <person name="Gorbushina A."/>
            <person name="Walker B."/>
            <person name="Young S.K."/>
            <person name="Zeng Q."/>
            <person name="Gargeya S."/>
            <person name="Fitzgerald M."/>
            <person name="Haas B."/>
            <person name="Abouelleil A."/>
            <person name="Allen A.W."/>
            <person name="Alvarado L."/>
            <person name="Arachchi H.M."/>
            <person name="Berlin A.M."/>
            <person name="Chapman S.B."/>
            <person name="Gainer-Dewar J."/>
            <person name="Goldberg J."/>
            <person name="Griggs A."/>
            <person name="Gujja S."/>
            <person name="Hansen M."/>
            <person name="Howarth C."/>
            <person name="Imamovic A."/>
            <person name="Ireland A."/>
            <person name="Larimer J."/>
            <person name="McCowan C."/>
            <person name="Murphy C."/>
            <person name="Pearson M."/>
            <person name="Poon T.W."/>
            <person name="Priest M."/>
            <person name="Roberts A."/>
            <person name="Saif S."/>
            <person name="Shea T."/>
            <person name="Sisk P."/>
            <person name="Sykes S."/>
            <person name="Wortman J."/>
            <person name="Nusbaum C."/>
            <person name="Birren B."/>
        </authorList>
    </citation>
    <scope>NUCLEOTIDE SEQUENCE [LARGE SCALE GENOMIC DNA]</scope>
    <source>
        <strain evidence="1 2">CBS 110553</strain>
    </source>
</reference>
<feature type="non-terminal residue" evidence="1">
    <location>
        <position position="119"/>
    </location>
</feature>
<feature type="non-terminal residue" evidence="1">
    <location>
        <position position="1"/>
    </location>
</feature>
<dbReference type="InterPro" id="IPR046536">
    <property type="entry name" value="DUF6601"/>
</dbReference>
<evidence type="ECO:0000313" key="1">
    <source>
        <dbReference type="EMBL" id="EXJ72738.1"/>
    </source>
</evidence>
<dbReference type="HOGENOM" id="CLU_2066932_0_0_1"/>
<dbReference type="RefSeq" id="XP_007742685.1">
    <property type="nucleotide sequence ID" value="XM_007744495.1"/>
</dbReference>
<protein>
    <submittedName>
        <fullName evidence="1">Uncharacterized protein</fullName>
    </submittedName>
</protein>
<proteinExistence type="predicted"/>
<dbReference type="STRING" id="1182543.W9WXP7"/>
<accession>W9WXP7</accession>
<dbReference type="PANTHER" id="PTHR34414">
    <property type="entry name" value="HET DOMAIN-CONTAINING PROTEIN-RELATED"/>
    <property type="match status" value="1"/>
</dbReference>
<comment type="caution">
    <text evidence="1">The sequence shown here is derived from an EMBL/GenBank/DDBJ whole genome shotgun (WGS) entry which is preliminary data.</text>
</comment>
<evidence type="ECO:0000313" key="2">
    <source>
        <dbReference type="Proteomes" id="UP000019471"/>
    </source>
</evidence>
<organism evidence="1 2">
    <name type="scientific">Cladophialophora psammophila CBS 110553</name>
    <dbReference type="NCBI Taxonomy" id="1182543"/>
    <lineage>
        <taxon>Eukaryota</taxon>
        <taxon>Fungi</taxon>
        <taxon>Dikarya</taxon>
        <taxon>Ascomycota</taxon>
        <taxon>Pezizomycotina</taxon>
        <taxon>Eurotiomycetes</taxon>
        <taxon>Chaetothyriomycetidae</taxon>
        <taxon>Chaetothyriales</taxon>
        <taxon>Herpotrichiellaceae</taxon>
        <taxon>Cladophialophora</taxon>
    </lineage>
</organism>
<keyword evidence="2" id="KW-1185">Reference proteome</keyword>
<dbReference type="PANTHER" id="PTHR34414:SF1">
    <property type="entry name" value="SUBTILISIN-LIKE SERINE PROTEASE"/>
    <property type="match status" value="1"/>
</dbReference>
<name>W9WXP7_9EURO</name>
<dbReference type="Pfam" id="PF20246">
    <property type="entry name" value="DUF6601"/>
    <property type="match status" value="1"/>
</dbReference>
<dbReference type="AlphaFoldDB" id="W9WXP7"/>
<dbReference type="OrthoDB" id="5086500at2759"/>
<dbReference type="Proteomes" id="UP000019471">
    <property type="component" value="Unassembled WGS sequence"/>
</dbReference>
<dbReference type="GeneID" id="19188612"/>